<evidence type="ECO:0000313" key="2">
    <source>
        <dbReference type="EMBL" id="ALC22610.1"/>
    </source>
</evidence>
<reference evidence="2 3" key="1">
    <citation type="submission" date="2015-08" db="EMBL/GenBank/DDBJ databases">
        <title>Genome sequence of the pristinamycin over-producing bacterium Streptomyces pristinaespiralis HCCB10218.</title>
        <authorList>
            <person name="Tian J."/>
            <person name="Yang J."/>
            <person name="Li L."/>
            <person name="Ruan L."/>
            <person name="Wei W."/>
            <person name="Zheng G."/>
            <person name="Wei Z."/>
            <person name="Yang S."/>
            <person name="Ge M."/>
            <person name="Jiang W."/>
            <person name="Lu Y."/>
        </authorList>
    </citation>
    <scope>NUCLEOTIDE SEQUENCE [LARGE SCALE GENOMIC DNA]</scope>
    <source>
        <strain evidence="2 3">HCCB 10218</strain>
    </source>
</reference>
<dbReference type="InterPro" id="IPR010982">
    <property type="entry name" value="Lambda_DNA-bd_dom_sf"/>
</dbReference>
<evidence type="ECO:0000313" key="3">
    <source>
        <dbReference type="Proteomes" id="UP000060513"/>
    </source>
</evidence>
<dbReference type="SMART" id="SM00530">
    <property type="entry name" value="HTH_XRE"/>
    <property type="match status" value="1"/>
</dbReference>
<dbReference type="SUPFAM" id="SSF47413">
    <property type="entry name" value="lambda repressor-like DNA-binding domains"/>
    <property type="match status" value="1"/>
</dbReference>
<evidence type="ECO:0000259" key="1">
    <source>
        <dbReference type="PROSITE" id="PS50943"/>
    </source>
</evidence>
<sequence length="288" mass="32672">MADADRDERPDRPAEVDGTTHLFRALGKQIKVLREAAGLSQKELGAATHCGEALISAMERGVRTPQPDFLERADVLLDARGVLRAAVPDVREAQTKARTRHPEWYRNYAKLEAGAVELHDYSNQVVHGLLQTEDYARAIFSQRRPLLDEETIAIRVVDRMARQQLFERWPAPTCSFIVEEAALQRPIGGRTVHEAQLRQLLRVGRMRTVELQVMPTHREEHPNVDGVFTLLTAETRQQVAYTEVQGYPRLITDAEQVRLITARYGILRSQALNARESLALIEKMLGER</sequence>
<dbReference type="OMA" id="MERGVRT"/>
<feature type="domain" description="HTH cro/C1-type" evidence="1">
    <location>
        <begin position="30"/>
        <end position="72"/>
    </location>
</feature>
<dbReference type="InterPro" id="IPR043917">
    <property type="entry name" value="DUF5753"/>
</dbReference>
<dbReference type="InterPro" id="IPR001387">
    <property type="entry name" value="Cro/C1-type_HTH"/>
</dbReference>
<name>A0A0M4DHG9_STRPR</name>
<dbReference type="Pfam" id="PF13560">
    <property type="entry name" value="HTH_31"/>
    <property type="match status" value="1"/>
</dbReference>
<protein>
    <submittedName>
        <fullName evidence="2">DNA-binding protein</fullName>
    </submittedName>
</protein>
<dbReference type="EMBL" id="CP011340">
    <property type="protein sequence ID" value="ALC22610.1"/>
    <property type="molecule type" value="Genomic_DNA"/>
</dbReference>
<organism evidence="2">
    <name type="scientific">Streptomyces pristinaespiralis</name>
    <dbReference type="NCBI Taxonomy" id="38300"/>
    <lineage>
        <taxon>Bacteria</taxon>
        <taxon>Bacillati</taxon>
        <taxon>Actinomycetota</taxon>
        <taxon>Actinomycetes</taxon>
        <taxon>Kitasatosporales</taxon>
        <taxon>Streptomycetaceae</taxon>
        <taxon>Streptomyces</taxon>
    </lineage>
</organism>
<dbReference type="Proteomes" id="UP000060513">
    <property type="component" value="Chromosome"/>
</dbReference>
<dbReference type="PROSITE" id="PS50943">
    <property type="entry name" value="HTH_CROC1"/>
    <property type="match status" value="1"/>
</dbReference>
<dbReference type="STRING" id="38300.SPRI_4304"/>
<dbReference type="PATRIC" id="fig|38300.4.peg.4509"/>
<keyword evidence="2" id="KW-0238">DNA-binding</keyword>
<dbReference type="CDD" id="cd00093">
    <property type="entry name" value="HTH_XRE"/>
    <property type="match status" value="1"/>
</dbReference>
<dbReference type="Gene3D" id="1.10.260.40">
    <property type="entry name" value="lambda repressor-like DNA-binding domains"/>
    <property type="match status" value="1"/>
</dbReference>
<dbReference type="GO" id="GO:0003677">
    <property type="term" value="F:DNA binding"/>
    <property type="evidence" value="ECO:0007669"/>
    <property type="project" value="UniProtKB-KW"/>
</dbReference>
<dbReference type="KEGG" id="spri:SPRI_4304"/>
<accession>A0A0M4DHG9</accession>
<dbReference type="Pfam" id="PF19054">
    <property type="entry name" value="DUF5753"/>
    <property type="match status" value="1"/>
</dbReference>
<dbReference type="RefSeq" id="WP_005316279.1">
    <property type="nucleotide sequence ID" value="NZ_CP011340.1"/>
</dbReference>
<dbReference type="AlphaFoldDB" id="A0A0M4DHG9"/>
<proteinExistence type="predicted"/>
<dbReference type="OrthoDB" id="3669136at2"/>
<gene>
    <name evidence="2" type="ORF">SPRI_4304</name>
</gene>